<dbReference type="Proteomes" id="UP000006443">
    <property type="component" value="Unassembled WGS sequence"/>
</dbReference>
<dbReference type="PANTHER" id="PTHR35007">
    <property type="entry name" value="INTEGRAL MEMBRANE PROTEIN-RELATED"/>
    <property type="match status" value="1"/>
</dbReference>
<evidence type="ECO:0000313" key="8">
    <source>
        <dbReference type="EMBL" id="EEG78394.1"/>
    </source>
</evidence>
<keyword evidence="5 6" id="KW-0472">Membrane</keyword>
<proteinExistence type="predicted"/>
<accession>C0GEA0</accession>
<evidence type="ECO:0000313" key="9">
    <source>
        <dbReference type="Proteomes" id="UP000006443"/>
    </source>
</evidence>
<keyword evidence="4 6" id="KW-1133">Transmembrane helix</keyword>
<dbReference type="GO" id="GO:0005886">
    <property type="term" value="C:plasma membrane"/>
    <property type="evidence" value="ECO:0007669"/>
    <property type="project" value="UniProtKB-SubCell"/>
</dbReference>
<dbReference type="STRING" id="555088.DealDRAFT_0809"/>
<comment type="caution">
    <text evidence="8">The sequence shown here is derived from an EMBL/GenBank/DDBJ whole genome shotgun (WGS) entry which is preliminary data.</text>
</comment>
<dbReference type="Pfam" id="PF00482">
    <property type="entry name" value="T2SSF"/>
    <property type="match status" value="1"/>
</dbReference>
<organism evidence="8 9">
    <name type="scientific">Dethiobacter alkaliphilus AHT 1</name>
    <dbReference type="NCBI Taxonomy" id="555088"/>
    <lineage>
        <taxon>Bacteria</taxon>
        <taxon>Bacillati</taxon>
        <taxon>Bacillota</taxon>
        <taxon>Dethiobacteria</taxon>
        <taxon>Dethiobacterales</taxon>
        <taxon>Dethiobacteraceae</taxon>
        <taxon>Dethiobacter</taxon>
    </lineage>
</organism>
<name>C0GEA0_DETAL</name>
<dbReference type="Gene3D" id="1.20.81.30">
    <property type="entry name" value="Type II secretion system (T2SS), domain F"/>
    <property type="match status" value="1"/>
</dbReference>
<feature type="transmembrane region" description="Helical" evidence="6">
    <location>
        <begin position="294"/>
        <end position="314"/>
    </location>
</feature>
<keyword evidence="2" id="KW-1003">Cell membrane</keyword>
<feature type="domain" description="Type II secretion system protein GspF" evidence="7">
    <location>
        <begin position="155"/>
        <end position="280"/>
    </location>
</feature>
<dbReference type="InterPro" id="IPR042094">
    <property type="entry name" value="T2SS_GspF_sf"/>
</dbReference>
<keyword evidence="3 6" id="KW-0812">Transmembrane</keyword>
<comment type="subcellular location">
    <subcellularLocation>
        <location evidence="1">Cell membrane</location>
        <topology evidence="1">Multi-pass membrane protein</topology>
    </subcellularLocation>
</comment>
<feature type="transmembrane region" description="Helical" evidence="6">
    <location>
        <begin position="6"/>
        <end position="25"/>
    </location>
</feature>
<dbReference type="InterPro" id="IPR018076">
    <property type="entry name" value="T2SS_GspF_dom"/>
</dbReference>
<evidence type="ECO:0000259" key="7">
    <source>
        <dbReference type="Pfam" id="PF00482"/>
    </source>
</evidence>
<dbReference type="eggNOG" id="COG4965">
    <property type="taxonomic scope" value="Bacteria"/>
</dbReference>
<dbReference type="AlphaFoldDB" id="C0GEA0"/>
<keyword evidence="9" id="KW-1185">Reference proteome</keyword>
<feature type="transmembrane region" description="Helical" evidence="6">
    <location>
        <begin position="263"/>
        <end position="282"/>
    </location>
</feature>
<protein>
    <submittedName>
        <fullName evidence="8">Type II secretion system protein</fullName>
    </submittedName>
</protein>
<dbReference type="OrthoDB" id="9803381at2"/>
<evidence type="ECO:0000256" key="3">
    <source>
        <dbReference type="ARBA" id="ARBA00022692"/>
    </source>
</evidence>
<evidence type="ECO:0000256" key="1">
    <source>
        <dbReference type="ARBA" id="ARBA00004651"/>
    </source>
</evidence>
<evidence type="ECO:0000256" key="5">
    <source>
        <dbReference type="ARBA" id="ARBA00023136"/>
    </source>
</evidence>
<feature type="transmembrane region" description="Helical" evidence="6">
    <location>
        <begin position="120"/>
        <end position="138"/>
    </location>
</feature>
<dbReference type="RefSeq" id="WP_008515117.1">
    <property type="nucleotide sequence ID" value="NZ_ACJM01000003.1"/>
</dbReference>
<dbReference type="PANTHER" id="PTHR35007:SF1">
    <property type="entry name" value="PILUS ASSEMBLY PROTEIN"/>
    <property type="match status" value="1"/>
</dbReference>
<feature type="transmembrane region" description="Helical" evidence="6">
    <location>
        <begin position="96"/>
        <end position="114"/>
    </location>
</feature>
<evidence type="ECO:0000256" key="4">
    <source>
        <dbReference type="ARBA" id="ARBA00022989"/>
    </source>
</evidence>
<dbReference type="EMBL" id="ACJM01000003">
    <property type="protein sequence ID" value="EEG78394.1"/>
    <property type="molecule type" value="Genomic_DNA"/>
</dbReference>
<sequence>MQFIVLVGAFLTAVFLVYGLYGLLFSRRLAVLDRLEMQTMEPEEMWHADISKRQGLRQQSLQILGAMGKMFSRKSYLDSMHRKLIQAHILLRPDEFIGLVMVSGIGAALLFFLLTGSFLMAVLVAVIGFKAPGIYVDVAKGRRMQALNNQLPEALNIISSGLRAGYSFPQAMAVVGREMDAPIADEFNRVLRDNRLGKSMDDALLEMTARTDNEDLDLVVTSLLIQRQVGGNMAEVLNKIEHTIRERMRIKGEIRALTAQQRMSAVIIVLLPIAVALLLLVINPEYMLTLVTEPIGIMVLSIAVIMQIVGIMIIRRIVQIEV</sequence>
<evidence type="ECO:0000256" key="6">
    <source>
        <dbReference type="SAM" id="Phobius"/>
    </source>
</evidence>
<gene>
    <name evidence="8" type="ORF">DealDRAFT_0809</name>
</gene>
<reference evidence="8 9" key="1">
    <citation type="submission" date="2009-02" db="EMBL/GenBank/DDBJ databases">
        <title>Sequencing of the draft genome and assembly of Dethiobacter alkaliphilus AHT 1.</title>
        <authorList>
            <consortium name="US DOE Joint Genome Institute (JGI-PGF)"/>
            <person name="Lucas S."/>
            <person name="Copeland A."/>
            <person name="Lapidus A."/>
            <person name="Glavina del Rio T."/>
            <person name="Dalin E."/>
            <person name="Tice H."/>
            <person name="Bruce D."/>
            <person name="Goodwin L."/>
            <person name="Pitluck S."/>
            <person name="Larimer F."/>
            <person name="Land M.L."/>
            <person name="Hauser L."/>
            <person name="Muyzer G."/>
        </authorList>
    </citation>
    <scope>NUCLEOTIDE SEQUENCE [LARGE SCALE GENOMIC DNA]</scope>
    <source>
        <strain evidence="8 9">AHT 1</strain>
    </source>
</reference>
<evidence type="ECO:0000256" key="2">
    <source>
        <dbReference type="ARBA" id="ARBA00022475"/>
    </source>
</evidence>